<dbReference type="PANTHER" id="PTHR46111:SF1">
    <property type="entry name" value="RIBOSOMAL RNA SMALL SUBUNIT METHYLTRANSFERASE I"/>
    <property type="match status" value="1"/>
</dbReference>
<dbReference type="PROSITE" id="PS01296">
    <property type="entry name" value="RSMI"/>
    <property type="match status" value="1"/>
</dbReference>
<keyword evidence="5 6" id="KW-0949">S-adenosyl-L-methionine</keyword>
<dbReference type="GO" id="GO:0070677">
    <property type="term" value="F:rRNA (cytosine-2'-O-)-methyltransferase activity"/>
    <property type="evidence" value="ECO:0007669"/>
    <property type="project" value="UniProtKB-UniRule"/>
</dbReference>
<feature type="domain" description="Tetrapyrrole methylase" evidence="7">
    <location>
        <begin position="6"/>
        <end position="204"/>
    </location>
</feature>
<gene>
    <name evidence="6 8" type="primary">rsmI</name>
    <name evidence="8" type="ORF">IAA69_08395</name>
</gene>
<keyword evidence="1 6" id="KW-0963">Cytoplasm</keyword>
<dbReference type="GO" id="GO:0005737">
    <property type="term" value="C:cytoplasm"/>
    <property type="evidence" value="ECO:0007669"/>
    <property type="project" value="UniProtKB-SubCell"/>
</dbReference>
<comment type="function">
    <text evidence="6">Catalyzes the 2'-O-methylation of the ribose of cytidine 1402 (C1402) in 16S rRNA.</text>
</comment>
<dbReference type="Pfam" id="PF00590">
    <property type="entry name" value="TP_methylase"/>
    <property type="match status" value="1"/>
</dbReference>
<dbReference type="CDD" id="cd11648">
    <property type="entry name" value="RsmI"/>
    <property type="match status" value="1"/>
</dbReference>
<dbReference type="EMBL" id="DVGB01000102">
    <property type="protein sequence ID" value="HIR02261.1"/>
    <property type="molecule type" value="Genomic_DNA"/>
</dbReference>
<dbReference type="EC" id="2.1.1.198" evidence="6"/>
<proteinExistence type="inferred from homology"/>
<dbReference type="NCBIfam" id="TIGR00096">
    <property type="entry name" value="16S rRNA (cytidine(1402)-2'-O)-methyltransferase"/>
    <property type="match status" value="1"/>
</dbReference>
<organism evidence="8 9">
    <name type="scientific">Candidatus Aveggerthella stercoripullorum</name>
    <dbReference type="NCBI Taxonomy" id="2840688"/>
    <lineage>
        <taxon>Bacteria</taxon>
        <taxon>Bacillati</taxon>
        <taxon>Actinomycetota</taxon>
        <taxon>Coriobacteriia</taxon>
        <taxon>Eggerthellales</taxon>
        <taxon>Eggerthellaceae</taxon>
        <taxon>Eggerthellaceae incertae sedis</taxon>
        <taxon>Candidatus Aveggerthella</taxon>
    </lineage>
</organism>
<dbReference type="InterPro" id="IPR000878">
    <property type="entry name" value="4pyrrol_Mease"/>
</dbReference>
<keyword evidence="2 6" id="KW-0698">rRNA processing</keyword>
<dbReference type="SUPFAM" id="SSF53790">
    <property type="entry name" value="Tetrapyrrole methylase"/>
    <property type="match status" value="1"/>
</dbReference>
<name>A0A9D1A3J8_9ACTN</name>
<protein>
    <recommendedName>
        <fullName evidence="6">Ribosomal RNA small subunit methyltransferase I</fullName>
        <ecNumber evidence="6">2.1.1.198</ecNumber>
    </recommendedName>
    <alternativeName>
        <fullName evidence="6">16S rRNA 2'-O-ribose C1402 methyltransferase</fullName>
    </alternativeName>
    <alternativeName>
        <fullName evidence="6">rRNA (cytidine-2'-O-)-methyltransferase RsmI</fullName>
    </alternativeName>
</protein>
<evidence type="ECO:0000259" key="7">
    <source>
        <dbReference type="Pfam" id="PF00590"/>
    </source>
</evidence>
<dbReference type="InterPro" id="IPR008189">
    <property type="entry name" value="rRNA_ssu_MeTfrase_I"/>
</dbReference>
<comment type="catalytic activity">
    <reaction evidence="6">
        <text>cytidine(1402) in 16S rRNA + S-adenosyl-L-methionine = 2'-O-methylcytidine(1402) in 16S rRNA + S-adenosyl-L-homocysteine + H(+)</text>
        <dbReference type="Rhea" id="RHEA:42924"/>
        <dbReference type="Rhea" id="RHEA-COMP:10285"/>
        <dbReference type="Rhea" id="RHEA-COMP:10286"/>
        <dbReference type="ChEBI" id="CHEBI:15378"/>
        <dbReference type="ChEBI" id="CHEBI:57856"/>
        <dbReference type="ChEBI" id="CHEBI:59789"/>
        <dbReference type="ChEBI" id="CHEBI:74495"/>
        <dbReference type="ChEBI" id="CHEBI:82748"/>
        <dbReference type="EC" id="2.1.1.198"/>
    </reaction>
</comment>
<dbReference type="PANTHER" id="PTHR46111">
    <property type="entry name" value="RIBOSOMAL RNA SMALL SUBUNIT METHYLTRANSFERASE I"/>
    <property type="match status" value="1"/>
</dbReference>
<keyword evidence="4 6" id="KW-0808">Transferase</keyword>
<dbReference type="InterPro" id="IPR014776">
    <property type="entry name" value="4pyrrole_Mease_sub2"/>
</dbReference>
<dbReference type="HAMAP" id="MF_01877">
    <property type="entry name" value="16SrRNA_methyltr_I"/>
    <property type="match status" value="1"/>
</dbReference>
<evidence type="ECO:0000313" key="8">
    <source>
        <dbReference type="EMBL" id="HIR02261.1"/>
    </source>
</evidence>
<dbReference type="Gene3D" id="3.30.950.10">
    <property type="entry name" value="Methyltransferase, Cobalt-precorrin-4 Transmethylase, Domain 2"/>
    <property type="match status" value="1"/>
</dbReference>
<evidence type="ECO:0000256" key="6">
    <source>
        <dbReference type="HAMAP-Rule" id="MF_01877"/>
    </source>
</evidence>
<evidence type="ECO:0000256" key="2">
    <source>
        <dbReference type="ARBA" id="ARBA00022552"/>
    </source>
</evidence>
<dbReference type="InterPro" id="IPR014777">
    <property type="entry name" value="4pyrrole_Mease_sub1"/>
</dbReference>
<dbReference type="PIRSF" id="PIRSF005917">
    <property type="entry name" value="MTase_YraL"/>
    <property type="match status" value="1"/>
</dbReference>
<evidence type="ECO:0000256" key="5">
    <source>
        <dbReference type="ARBA" id="ARBA00022691"/>
    </source>
</evidence>
<sequence>MAKQGKLIICPTPIGNLGDMPPRALEALRAADVVCAEDTRVTGKLLAVFGVEKRLERLDEAMISHATGRIVERVLSGEVIAYCSDAGMPGVSDPGQRLVDAALDAGAPVEVLPGPTAVATAYVASGFPCPRFYFGGFFPRKAGERSTVLEGLHGLDAVALFYESPNRIASALAAVAECLPHRRVAVCRELTKLHEETVRGLAGDVRDEFAQREAAGAIKGEIVLAIDAPSDEEQAAAGDAASASAELRAVELRASGRYSTKDIVKALRAEFGISRNEAYEIATRA</sequence>
<reference evidence="8" key="1">
    <citation type="submission" date="2020-10" db="EMBL/GenBank/DDBJ databases">
        <authorList>
            <person name="Gilroy R."/>
        </authorList>
    </citation>
    <scope>NUCLEOTIDE SEQUENCE</scope>
    <source>
        <strain evidence="8">ChiGjej1B1-2707</strain>
    </source>
</reference>
<accession>A0A9D1A3J8</accession>
<comment type="subcellular location">
    <subcellularLocation>
        <location evidence="6">Cytoplasm</location>
    </subcellularLocation>
</comment>
<comment type="similarity">
    <text evidence="6">Belongs to the methyltransferase superfamily. RsmI family.</text>
</comment>
<dbReference type="AlphaFoldDB" id="A0A9D1A3J8"/>
<dbReference type="Gene3D" id="3.40.1010.10">
    <property type="entry name" value="Cobalt-precorrin-4 Transmethylase, Domain 1"/>
    <property type="match status" value="1"/>
</dbReference>
<keyword evidence="3 6" id="KW-0489">Methyltransferase</keyword>
<evidence type="ECO:0000313" key="9">
    <source>
        <dbReference type="Proteomes" id="UP000824261"/>
    </source>
</evidence>
<evidence type="ECO:0000256" key="4">
    <source>
        <dbReference type="ARBA" id="ARBA00022679"/>
    </source>
</evidence>
<dbReference type="InterPro" id="IPR035996">
    <property type="entry name" value="4pyrrol_Methylase_sf"/>
</dbReference>
<comment type="caution">
    <text evidence="8">The sequence shown here is derived from an EMBL/GenBank/DDBJ whole genome shotgun (WGS) entry which is preliminary data.</text>
</comment>
<evidence type="ECO:0000256" key="1">
    <source>
        <dbReference type="ARBA" id="ARBA00022490"/>
    </source>
</evidence>
<dbReference type="InterPro" id="IPR018063">
    <property type="entry name" value="SAM_MeTrfase_RsmI_CS"/>
</dbReference>
<dbReference type="Proteomes" id="UP000824261">
    <property type="component" value="Unassembled WGS sequence"/>
</dbReference>
<reference evidence="8" key="2">
    <citation type="journal article" date="2021" name="PeerJ">
        <title>Extensive microbial diversity within the chicken gut microbiome revealed by metagenomics and culture.</title>
        <authorList>
            <person name="Gilroy R."/>
            <person name="Ravi A."/>
            <person name="Getino M."/>
            <person name="Pursley I."/>
            <person name="Horton D.L."/>
            <person name="Alikhan N.F."/>
            <person name="Baker D."/>
            <person name="Gharbi K."/>
            <person name="Hall N."/>
            <person name="Watson M."/>
            <person name="Adriaenssens E.M."/>
            <person name="Foster-Nyarko E."/>
            <person name="Jarju S."/>
            <person name="Secka A."/>
            <person name="Antonio M."/>
            <person name="Oren A."/>
            <person name="Chaudhuri R.R."/>
            <person name="La Ragione R."/>
            <person name="Hildebrand F."/>
            <person name="Pallen M.J."/>
        </authorList>
    </citation>
    <scope>NUCLEOTIDE SEQUENCE</scope>
    <source>
        <strain evidence="8">ChiGjej1B1-2707</strain>
    </source>
</reference>
<evidence type="ECO:0000256" key="3">
    <source>
        <dbReference type="ARBA" id="ARBA00022603"/>
    </source>
</evidence>